<name>A0A4P9WZ21_9FUNG</name>
<feature type="region of interest" description="Disordered" evidence="1">
    <location>
        <begin position="47"/>
        <end position="76"/>
    </location>
</feature>
<feature type="compositionally biased region" description="Basic and acidic residues" evidence="1">
    <location>
        <begin position="56"/>
        <end position="67"/>
    </location>
</feature>
<reference evidence="3" key="1">
    <citation type="journal article" date="2018" name="Nat. Microbiol.">
        <title>Leveraging single-cell genomics to expand the fungal tree of life.</title>
        <authorList>
            <person name="Ahrendt S.R."/>
            <person name="Quandt C.A."/>
            <person name="Ciobanu D."/>
            <person name="Clum A."/>
            <person name="Salamov A."/>
            <person name="Andreopoulos B."/>
            <person name="Cheng J.F."/>
            <person name="Woyke T."/>
            <person name="Pelin A."/>
            <person name="Henrissat B."/>
            <person name="Reynolds N.K."/>
            <person name="Benny G.L."/>
            <person name="Smith M.E."/>
            <person name="James T.Y."/>
            <person name="Grigoriev I.V."/>
        </authorList>
    </citation>
    <scope>NUCLEOTIDE SEQUENCE [LARGE SCALE GENOMIC DNA]</scope>
    <source>
        <strain evidence="3">ATCC 52028</strain>
    </source>
</reference>
<evidence type="ECO:0000256" key="1">
    <source>
        <dbReference type="SAM" id="MobiDB-lite"/>
    </source>
</evidence>
<dbReference type="AlphaFoldDB" id="A0A4P9WZ21"/>
<organism evidence="2 3">
    <name type="scientific">Caulochytrium protostelioides</name>
    <dbReference type="NCBI Taxonomy" id="1555241"/>
    <lineage>
        <taxon>Eukaryota</taxon>
        <taxon>Fungi</taxon>
        <taxon>Fungi incertae sedis</taxon>
        <taxon>Chytridiomycota</taxon>
        <taxon>Chytridiomycota incertae sedis</taxon>
        <taxon>Chytridiomycetes</taxon>
        <taxon>Caulochytriales</taxon>
        <taxon>Caulochytriaceae</taxon>
        <taxon>Caulochytrium</taxon>
    </lineage>
</organism>
<dbReference type="EMBL" id="ML009230">
    <property type="protein sequence ID" value="RKO97558.1"/>
    <property type="molecule type" value="Genomic_DNA"/>
</dbReference>
<accession>A0A4P9WZ21</accession>
<dbReference type="Proteomes" id="UP000268535">
    <property type="component" value="Unassembled WGS sequence"/>
</dbReference>
<proteinExistence type="predicted"/>
<sequence>MRRAVIAERVAVEVARGRGVADAAAVVRARRVGARAVRAALGARGVRGVAGAAKEGPSRGPDKEPRQDALQNIGDAGRGPVFVKREKIDARVAEGREAEPRRELLEREYHPEPAPVDTGKDDGRLLALVDGIPRGTMHVSSQGERRAGGIDSSKFCATGERRFAGAAVPARSWRSTRRAPLRDRPFLVLARRGQARQTPAQQTGGEAAYVHCDDPDRPPSHHRHPYVRNSTATGMPGLKLIDGVSLSPLDRRHTGVSDPTGIRGVQSIVP</sequence>
<gene>
    <name evidence="2" type="ORF">CAUPRSCDRAFT_10774</name>
</gene>
<protein>
    <submittedName>
        <fullName evidence="2">Uncharacterized protein</fullName>
    </submittedName>
</protein>
<evidence type="ECO:0000313" key="2">
    <source>
        <dbReference type="EMBL" id="RKO97558.1"/>
    </source>
</evidence>
<evidence type="ECO:0000313" key="3">
    <source>
        <dbReference type="Proteomes" id="UP000268535"/>
    </source>
</evidence>
<feature type="region of interest" description="Disordered" evidence="1">
    <location>
        <begin position="250"/>
        <end position="270"/>
    </location>
</feature>